<evidence type="ECO:0000313" key="2">
    <source>
        <dbReference type="EMBL" id="EMC96272.1"/>
    </source>
</evidence>
<dbReference type="GeneID" id="19114634"/>
<feature type="region of interest" description="Disordered" evidence="1">
    <location>
        <begin position="105"/>
        <end position="125"/>
    </location>
</feature>
<dbReference type="RefSeq" id="XP_007676422.1">
    <property type="nucleotide sequence ID" value="XM_007678232.1"/>
</dbReference>
<accession>M2LPF4</accession>
<evidence type="ECO:0000313" key="3">
    <source>
        <dbReference type="Proteomes" id="UP000011761"/>
    </source>
</evidence>
<gene>
    <name evidence="2" type="ORF">BAUCODRAFT_467994</name>
</gene>
<organism evidence="2 3">
    <name type="scientific">Baudoinia panamericana (strain UAMH 10762)</name>
    <name type="common">Angels' share fungus</name>
    <name type="synonym">Baudoinia compniacensis (strain UAMH 10762)</name>
    <dbReference type="NCBI Taxonomy" id="717646"/>
    <lineage>
        <taxon>Eukaryota</taxon>
        <taxon>Fungi</taxon>
        <taxon>Dikarya</taxon>
        <taxon>Ascomycota</taxon>
        <taxon>Pezizomycotina</taxon>
        <taxon>Dothideomycetes</taxon>
        <taxon>Dothideomycetidae</taxon>
        <taxon>Mycosphaerellales</taxon>
        <taxon>Teratosphaeriaceae</taxon>
        <taxon>Baudoinia</taxon>
    </lineage>
</organism>
<dbReference type="KEGG" id="bcom:BAUCODRAFT_467994"/>
<sequence>MTVAMWELENVELEKERQEAFCALYPTETPYCSLRGPRPMEPPRAAVEATNACYPPMVLECCTRTLVGFASETERLEADVVRHTQAPQTTSAAFEPAAVSIRRTSLSSSEASRSGQCGSGEREIGSFRKKSVRGMRGHGACVVEHHAPDDTSEWIELLLIHR</sequence>
<dbReference type="HOGENOM" id="CLU_1635074_0_0_1"/>
<feature type="compositionally biased region" description="Low complexity" evidence="1">
    <location>
        <begin position="105"/>
        <end position="114"/>
    </location>
</feature>
<keyword evidence="3" id="KW-1185">Reference proteome</keyword>
<evidence type="ECO:0000256" key="1">
    <source>
        <dbReference type="SAM" id="MobiDB-lite"/>
    </source>
</evidence>
<proteinExistence type="predicted"/>
<dbReference type="EMBL" id="KB445555">
    <property type="protein sequence ID" value="EMC96272.1"/>
    <property type="molecule type" value="Genomic_DNA"/>
</dbReference>
<name>M2LPF4_BAUPA</name>
<dbReference type="AlphaFoldDB" id="M2LPF4"/>
<protein>
    <submittedName>
        <fullName evidence="2">Uncharacterized protein</fullName>
    </submittedName>
</protein>
<reference evidence="2 3" key="1">
    <citation type="journal article" date="2012" name="PLoS Pathog.">
        <title>Diverse lifestyles and strategies of plant pathogenesis encoded in the genomes of eighteen Dothideomycetes fungi.</title>
        <authorList>
            <person name="Ohm R.A."/>
            <person name="Feau N."/>
            <person name="Henrissat B."/>
            <person name="Schoch C.L."/>
            <person name="Horwitz B.A."/>
            <person name="Barry K.W."/>
            <person name="Condon B.J."/>
            <person name="Copeland A.C."/>
            <person name="Dhillon B."/>
            <person name="Glaser F."/>
            <person name="Hesse C.N."/>
            <person name="Kosti I."/>
            <person name="LaButti K."/>
            <person name="Lindquist E.A."/>
            <person name="Lucas S."/>
            <person name="Salamov A.A."/>
            <person name="Bradshaw R.E."/>
            <person name="Ciuffetti L."/>
            <person name="Hamelin R.C."/>
            <person name="Kema G.H.J."/>
            <person name="Lawrence C."/>
            <person name="Scott J.A."/>
            <person name="Spatafora J.W."/>
            <person name="Turgeon B.G."/>
            <person name="de Wit P.J.G.M."/>
            <person name="Zhong S."/>
            <person name="Goodwin S.B."/>
            <person name="Grigoriev I.V."/>
        </authorList>
    </citation>
    <scope>NUCLEOTIDE SEQUENCE [LARGE SCALE GENOMIC DNA]</scope>
    <source>
        <strain evidence="2 3">UAMH 10762</strain>
    </source>
</reference>
<dbReference type="Proteomes" id="UP000011761">
    <property type="component" value="Unassembled WGS sequence"/>
</dbReference>